<dbReference type="EMBL" id="AJWJ01000073">
    <property type="protein sequence ID" value="KAF2076084.1"/>
    <property type="molecule type" value="Genomic_DNA"/>
</dbReference>
<evidence type="ECO:0000256" key="5">
    <source>
        <dbReference type="ARBA" id="ARBA00023034"/>
    </source>
</evidence>
<dbReference type="GO" id="GO:0032456">
    <property type="term" value="P:endocytic recycling"/>
    <property type="evidence" value="ECO:0007669"/>
    <property type="project" value="TreeGrafter"/>
</dbReference>
<dbReference type="InterPro" id="IPR048361">
    <property type="entry name" value="Vps52_C"/>
</dbReference>
<dbReference type="AlphaFoldDB" id="A0A8J4PZV6"/>
<comment type="caution">
    <text evidence="9">The sequence shown here is derived from an EMBL/GenBank/DDBJ whole genome shotgun (WGS) entry which is preliminary data.</text>
</comment>
<keyword evidence="5" id="KW-0333">Golgi apparatus</keyword>
<evidence type="ECO:0000259" key="8">
    <source>
        <dbReference type="Pfam" id="PF20655"/>
    </source>
</evidence>
<evidence type="ECO:0000313" key="10">
    <source>
        <dbReference type="Proteomes" id="UP000695562"/>
    </source>
</evidence>
<keyword evidence="6" id="KW-0175">Coiled coil</keyword>
<dbReference type="GO" id="GO:0006896">
    <property type="term" value="P:Golgi to vacuole transport"/>
    <property type="evidence" value="ECO:0007669"/>
    <property type="project" value="TreeGrafter"/>
</dbReference>
<keyword evidence="10" id="KW-1185">Reference proteome</keyword>
<organism evidence="9 10">
    <name type="scientific">Polysphondylium violaceum</name>
    <dbReference type="NCBI Taxonomy" id="133409"/>
    <lineage>
        <taxon>Eukaryota</taxon>
        <taxon>Amoebozoa</taxon>
        <taxon>Evosea</taxon>
        <taxon>Eumycetozoa</taxon>
        <taxon>Dictyostelia</taxon>
        <taxon>Dictyosteliales</taxon>
        <taxon>Dictyosteliaceae</taxon>
        <taxon>Polysphondylium</taxon>
    </lineage>
</organism>
<keyword evidence="4" id="KW-0653">Protein transport</keyword>
<gene>
    <name evidence="9" type="ORF">CYY_002598</name>
</gene>
<accession>A0A8J4PZV6</accession>
<dbReference type="InterPro" id="IPR048319">
    <property type="entry name" value="Vps52_CC"/>
</dbReference>
<feature type="domain" description="Vps52 C-terminal" evidence="8">
    <location>
        <begin position="363"/>
        <end position="597"/>
    </location>
</feature>
<keyword evidence="3" id="KW-0813">Transport</keyword>
<dbReference type="InterPro" id="IPR007258">
    <property type="entry name" value="Vps52"/>
</dbReference>
<dbReference type="PANTHER" id="PTHR14190:SF7">
    <property type="entry name" value="VACUOLAR PROTEIN SORTING-ASSOCIATED PROTEIN 52 HOMOLOG"/>
    <property type="match status" value="1"/>
</dbReference>
<dbReference type="Proteomes" id="UP000695562">
    <property type="component" value="Unassembled WGS sequence"/>
</dbReference>
<dbReference type="Pfam" id="PF20655">
    <property type="entry name" value="Vps52_C"/>
    <property type="match status" value="1"/>
</dbReference>
<evidence type="ECO:0000313" key="9">
    <source>
        <dbReference type="EMBL" id="KAF2076084.1"/>
    </source>
</evidence>
<dbReference type="GO" id="GO:0015031">
    <property type="term" value="P:protein transport"/>
    <property type="evidence" value="ECO:0007669"/>
    <property type="project" value="UniProtKB-KW"/>
</dbReference>
<evidence type="ECO:0000259" key="7">
    <source>
        <dbReference type="Pfam" id="PF04129"/>
    </source>
</evidence>
<evidence type="ECO:0000256" key="1">
    <source>
        <dbReference type="ARBA" id="ARBA00004601"/>
    </source>
</evidence>
<dbReference type="GO" id="GO:0000938">
    <property type="term" value="C:GARP complex"/>
    <property type="evidence" value="ECO:0007669"/>
    <property type="project" value="TreeGrafter"/>
</dbReference>
<name>A0A8J4PZV6_9MYCE</name>
<protein>
    <recommendedName>
        <fullName evidence="11">Vps52 / Sac2 family protein</fullName>
    </recommendedName>
</protein>
<dbReference type="GO" id="GO:0042147">
    <property type="term" value="P:retrograde transport, endosome to Golgi"/>
    <property type="evidence" value="ECO:0007669"/>
    <property type="project" value="TreeGrafter"/>
</dbReference>
<dbReference type="GO" id="GO:0019905">
    <property type="term" value="F:syntaxin binding"/>
    <property type="evidence" value="ECO:0007669"/>
    <property type="project" value="TreeGrafter"/>
</dbReference>
<sequence length="748" mass="85054">MNTPPKLSKQSSKLMVTLNKDRSELDVDDLGELDITTILGSDFDDDSISFADQETIKEALIKGYDLRQYSKDVHNELTQCDRLTINDYFSERENFLTLYNQIQVIDGVLETLEQMLNNYYNDLKNIGSEMNSLQERSLSMNHKLNNRKQLKEKLAKFVEDVSIAQEFSNYLTKAEINEDYVKCLMSLDTKITLFDDYKALSPAICANNEPQLSKLTVASIQKIQKFLDVMLMSSFKKLQDKRMKQSQLSGLGYLFQFLFKYSSYTANQVINSYVENGEKYFTSLYKSYINSLLKMVDETSGPVTNKSKIKSLFGNSNSGSGNSKSNNNGQHHLKMNDFLSNELLEAPFIEPPPSTSLLEAGAQLANNIANTNTSAAAAVKYPFDQLYRSILFFLMDLVTFETGFVKDFFLGGEDVTATIFGKSIAILIETTENYLSNSPDFMNVLVILGMLQKYKGIMNARGINLLNAPFDKLIGMVFARFNKTFVKEIEHIRGVNVKELKSHLNPLVPHPMVKRYADLVSSLVYVNEHIPKESSNQGLSRYIAELKTSLEKLISTVMMNEIESKDQQLVFLLNNYGLVVQTLLDSCTVVTSIDDQNARPFNQLFNSVIGKYINSQILNLKYLTQFSTFANEWGPLVESNVKIDLKENPSFNIQNVTDILKSFEQNWKSAVAVIKDDSIKNFKQCPIAATKTFDKALIELHYCYRLLCIIINKHFPTLKSNANYKGNRTILEMKEMNPSLEFDLIQDD</sequence>
<dbReference type="OrthoDB" id="19482at2759"/>
<proteinExistence type="inferred from homology"/>
<evidence type="ECO:0008006" key="11">
    <source>
        <dbReference type="Google" id="ProtNLM"/>
    </source>
</evidence>
<dbReference type="PANTHER" id="PTHR14190">
    <property type="entry name" value="SUPPRESSOR OF ACTIN MUTATIONS 2/VACUOLAR PROTEIN SORTING 52"/>
    <property type="match status" value="1"/>
</dbReference>
<comment type="subcellular location">
    <subcellularLocation>
        <location evidence="1">Golgi apparatus</location>
        <location evidence="1">trans-Golgi network</location>
    </subcellularLocation>
</comment>
<evidence type="ECO:0000256" key="6">
    <source>
        <dbReference type="SAM" id="Coils"/>
    </source>
</evidence>
<evidence type="ECO:0000256" key="4">
    <source>
        <dbReference type="ARBA" id="ARBA00022927"/>
    </source>
</evidence>
<comment type="similarity">
    <text evidence="2">Belongs to the VPS52 family.</text>
</comment>
<reference evidence="9" key="1">
    <citation type="submission" date="2020-01" db="EMBL/GenBank/DDBJ databases">
        <title>Development of genomics and gene disruption for Polysphondylium violaceum indicates a role for the polyketide synthase stlB in stalk morphogenesis.</title>
        <authorList>
            <person name="Narita B."/>
            <person name="Kawabe Y."/>
            <person name="Kin K."/>
            <person name="Saito T."/>
            <person name="Gibbs R."/>
            <person name="Kuspa A."/>
            <person name="Muzny D."/>
            <person name="Queller D."/>
            <person name="Richards S."/>
            <person name="Strassman J."/>
            <person name="Sucgang R."/>
            <person name="Worley K."/>
            <person name="Schaap P."/>
        </authorList>
    </citation>
    <scope>NUCLEOTIDE SEQUENCE</scope>
    <source>
        <strain evidence="9">QSvi11</strain>
    </source>
</reference>
<feature type="coiled-coil region" evidence="6">
    <location>
        <begin position="109"/>
        <end position="160"/>
    </location>
</feature>
<evidence type="ECO:0000256" key="3">
    <source>
        <dbReference type="ARBA" id="ARBA00022448"/>
    </source>
</evidence>
<evidence type="ECO:0000256" key="2">
    <source>
        <dbReference type="ARBA" id="ARBA00008180"/>
    </source>
</evidence>
<feature type="domain" description="Vps52 coiled-coil" evidence="7">
    <location>
        <begin position="87"/>
        <end position="258"/>
    </location>
</feature>
<dbReference type="GO" id="GO:0005829">
    <property type="term" value="C:cytosol"/>
    <property type="evidence" value="ECO:0007669"/>
    <property type="project" value="GOC"/>
</dbReference>
<dbReference type="Pfam" id="PF04129">
    <property type="entry name" value="Vps52_CC"/>
    <property type="match status" value="1"/>
</dbReference>